<dbReference type="PANTHER" id="PTHR31891">
    <property type="entry name" value="FORMAMIDASE C869.04-RELATED"/>
    <property type="match status" value="1"/>
</dbReference>
<dbReference type="Gene3D" id="3.10.28.20">
    <property type="entry name" value="Acetamidase/Formamidase-like domains"/>
    <property type="match status" value="1"/>
</dbReference>
<dbReference type="Proteomes" id="UP000782705">
    <property type="component" value="Unassembled WGS sequence"/>
</dbReference>
<dbReference type="PANTHER" id="PTHR31891:SF1">
    <property type="entry name" value="FORMAMIDASE C869.04-RELATED"/>
    <property type="match status" value="1"/>
</dbReference>
<name>A0ABQ6YXH0_9ENTE</name>
<reference evidence="1 2" key="1">
    <citation type="submission" date="2016-06" db="EMBL/GenBank/DDBJ databases">
        <title>Four novel species of enterococci isolated from chicken manure.</title>
        <authorList>
            <person name="Van Tyne D."/>
        </authorList>
    </citation>
    <scope>NUCLEOTIDE SEQUENCE [LARGE SCALE GENOMIC DNA]</scope>
    <source>
        <strain evidence="1 2">CU12B</strain>
    </source>
</reference>
<proteinExistence type="predicted"/>
<accession>A0ABQ6YXH0</accession>
<dbReference type="Pfam" id="PF03069">
    <property type="entry name" value="FmdA_AmdA"/>
    <property type="match status" value="2"/>
</dbReference>
<dbReference type="SUPFAM" id="SSF141130">
    <property type="entry name" value="Acetamidase/Formamidase-like"/>
    <property type="match status" value="1"/>
</dbReference>
<evidence type="ECO:0000313" key="2">
    <source>
        <dbReference type="Proteomes" id="UP000782705"/>
    </source>
</evidence>
<dbReference type="EMBL" id="MAEL01000052">
    <property type="protein sequence ID" value="KAF1302385.1"/>
    <property type="molecule type" value="Genomic_DNA"/>
</dbReference>
<gene>
    <name evidence="1" type="ORF">BAU17_09015</name>
</gene>
<evidence type="ECO:0000313" key="1">
    <source>
        <dbReference type="EMBL" id="KAF1302385.1"/>
    </source>
</evidence>
<dbReference type="Gene3D" id="2.60.120.580">
    <property type="entry name" value="Acetamidase/Formamidase-like domains"/>
    <property type="match status" value="2"/>
</dbReference>
<dbReference type="RefSeq" id="WP_161902785.1">
    <property type="nucleotide sequence ID" value="NZ_MAEL01000052.1"/>
</dbReference>
<protein>
    <recommendedName>
        <fullName evidence="3">Formamidase</fullName>
    </recommendedName>
</protein>
<dbReference type="InterPro" id="IPR004304">
    <property type="entry name" value="FmdA_AmdA"/>
</dbReference>
<evidence type="ECO:0008006" key="3">
    <source>
        <dbReference type="Google" id="ProtNLM"/>
    </source>
</evidence>
<organism evidence="1 2">
    <name type="scientific">Candidatus Enterococcus willemsii</name>
    <dbReference type="NCBI Taxonomy" id="1857215"/>
    <lineage>
        <taxon>Bacteria</taxon>
        <taxon>Bacillati</taxon>
        <taxon>Bacillota</taxon>
        <taxon>Bacilli</taxon>
        <taxon>Lactobacillales</taxon>
        <taxon>Enterococcaceae</taxon>
        <taxon>Enterococcus</taxon>
    </lineage>
</organism>
<keyword evidence="2" id="KW-1185">Reference proteome</keyword>
<comment type="caution">
    <text evidence="1">The sequence shown here is derived from an EMBL/GenBank/DDBJ whole genome shotgun (WGS) entry which is preliminary data.</text>
</comment>
<sequence>MTKIHTLAATVNTVKWGYYESNWESLLTVESGDIVEIEALNHQSGDAPDLLFDDAIQEIYETITTRMGDHLITGPIFIKDAEPGDVLEVKILDMKPRMPYGSNVLANWGYLAEDFDQKESIVIYQVDEERQVAYPLFTYDYPRPIDAPGLVTPKGTVERKAIQEQVDIPVNYHFGVCGVLPKDSGKISTLHPARFGGNVDNKNFVIGTSMYYNIEVPGAGFYVGDSHFAQGDGELSGTAIEGSVNGRVQLILHKNLQIGKNPLLESSTHWETHGFGKTLDEATHQAAMEAIAFLVNHYGLSRELAYSILSVKGDFHVTQVSNDILGVHCRILKSIFAKL</sequence>